<feature type="compositionally biased region" description="Polar residues" evidence="4">
    <location>
        <begin position="82"/>
        <end position="99"/>
    </location>
</feature>
<dbReference type="EMBL" id="JASWJB010000096">
    <property type="protein sequence ID" value="KAK2598912.1"/>
    <property type="molecule type" value="Genomic_DNA"/>
</dbReference>
<dbReference type="Pfam" id="PF04082">
    <property type="entry name" value="Fungal_trans"/>
    <property type="match status" value="1"/>
</dbReference>
<dbReference type="CDD" id="cd12148">
    <property type="entry name" value="fungal_TF_MHR"/>
    <property type="match status" value="1"/>
</dbReference>
<dbReference type="SMART" id="SM00066">
    <property type="entry name" value="GAL4"/>
    <property type="match status" value="1"/>
</dbReference>
<dbReference type="AlphaFoldDB" id="A0AAJ0G0S5"/>
<dbReference type="InterPro" id="IPR001138">
    <property type="entry name" value="Zn2Cys6_DnaBD"/>
</dbReference>
<reference evidence="6" key="1">
    <citation type="submission" date="2023-06" db="EMBL/GenBank/DDBJ databases">
        <title>Conoideocrella luteorostrata (Hypocreales: Clavicipitaceae), a potential biocontrol fungus for elongate hemlock scale in United States Christmas tree production areas.</title>
        <authorList>
            <person name="Barrett H."/>
            <person name="Lovett B."/>
            <person name="Macias A.M."/>
            <person name="Stajich J.E."/>
            <person name="Kasson M.T."/>
        </authorList>
    </citation>
    <scope>NUCLEOTIDE SEQUENCE</scope>
    <source>
        <strain evidence="6">ARSEF 14590</strain>
    </source>
</reference>
<gene>
    <name evidence="6" type="ORF">QQS21_005654</name>
</gene>
<evidence type="ECO:0000256" key="2">
    <source>
        <dbReference type="ARBA" id="ARBA00022723"/>
    </source>
</evidence>
<feature type="region of interest" description="Disordered" evidence="4">
    <location>
        <begin position="73"/>
        <end position="104"/>
    </location>
</feature>
<dbReference type="GO" id="GO:0005634">
    <property type="term" value="C:nucleus"/>
    <property type="evidence" value="ECO:0007669"/>
    <property type="project" value="UniProtKB-SubCell"/>
</dbReference>
<dbReference type="InterPro" id="IPR036864">
    <property type="entry name" value="Zn2-C6_fun-type_DNA-bd_sf"/>
</dbReference>
<dbReference type="GO" id="GO:0000981">
    <property type="term" value="F:DNA-binding transcription factor activity, RNA polymerase II-specific"/>
    <property type="evidence" value="ECO:0007669"/>
    <property type="project" value="InterPro"/>
</dbReference>
<feature type="region of interest" description="Disordered" evidence="4">
    <location>
        <begin position="1"/>
        <end position="41"/>
    </location>
</feature>
<keyword evidence="3" id="KW-0539">Nucleus</keyword>
<organism evidence="6 7">
    <name type="scientific">Conoideocrella luteorostrata</name>
    <dbReference type="NCBI Taxonomy" id="1105319"/>
    <lineage>
        <taxon>Eukaryota</taxon>
        <taxon>Fungi</taxon>
        <taxon>Dikarya</taxon>
        <taxon>Ascomycota</taxon>
        <taxon>Pezizomycotina</taxon>
        <taxon>Sordariomycetes</taxon>
        <taxon>Hypocreomycetidae</taxon>
        <taxon>Hypocreales</taxon>
        <taxon>Clavicipitaceae</taxon>
        <taxon>Conoideocrella</taxon>
    </lineage>
</organism>
<protein>
    <recommendedName>
        <fullName evidence="5">Zn(2)-C6 fungal-type domain-containing protein</fullName>
    </recommendedName>
</protein>
<dbReference type="Proteomes" id="UP001251528">
    <property type="component" value="Unassembled WGS sequence"/>
</dbReference>
<dbReference type="CDD" id="cd00067">
    <property type="entry name" value="GAL4"/>
    <property type="match status" value="1"/>
</dbReference>
<comment type="subcellular location">
    <subcellularLocation>
        <location evidence="1">Nucleus</location>
    </subcellularLocation>
</comment>
<name>A0AAJ0G0S5_9HYPO</name>
<proteinExistence type="predicted"/>
<dbReference type="PANTHER" id="PTHR31001">
    <property type="entry name" value="UNCHARACTERIZED TRANSCRIPTIONAL REGULATORY PROTEIN"/>
    <property type="match status" value="1"/>
</dbReference>
<evidence type="ECO:0000313" key="7">
    <source>
        <dbReference type="Proteomes" id="UP001251528"/>
    </source>
</evidence>
<dbReference type="Pfam" id="PF00172">
    <property type="entry name" value="Zn_clus"/>
    <property type="match status" value="1"/>
</dbReference>
<evidence type="ECO:0000256" key="1">
    <source>
        <dbReference type="ARBA" id="ARBA00004123"/>
    </source>
</evidence>
<feature type="domain" description="Zn(2)-C6 fungal-type" evidence="5">
    <location>
        <begin position="42"/>
        <end position="73"/>
    </location>
</feature>
<keyword evidence="2" id="KW-0479">Metal-binding</keyword>
<dbReference type="GO" id="GO:0003677">
    <property type="term" value="F:DNA binding"/>
    <property type="evidence" value="ECO:0007669"/>
    <property type="project" value="InterPro"/>
</dbReference>
<dbReference type="GO" id="GO:0006351">
    <property type="term" value="P:DNA-templated transcription"/>
    <property type="evidence" value="ECO:0007669"/>
    <property type="project" value="InterPro"/>
</dbReference>
<evidence type="ECO:0000313" key="6">
    <source>
        <dbReference type="EMBL" id="KAK2598912.1"/>
    </source>
</evidence>
<dbReference type="PROSITE" id="PS50048">
    <property type="entry name" value="ZN2_CY6_FUNGAL_2"/>
    <property type="match status" value="1"/>
</dbReference>
<comment type="caution">
    <text evidence="6">The sequence shown here is derived from an EMBL/GenBank/DDBJ whole genome shotgun (WGS) entry which is preliminary data.</text>
</comment>
<dbReference type="GO" id="GO:0008270">
    <property type="term" value="F:zinc ion binding"/>
    <property type="evidence" value="ECO:0007669"/>
    <property type="project" value="InterPro"/>
</dbReference>
<dbReference type="SUPFAM" id="SSF57701">
    <property type="entry name" value="Zn2/Cys6 DNA-binding domain"/>
    <property type="match status" value="1"/>
</dbReference>
<evidence type="ECO:0000256" key="4">
    <source>
        <dbReference type="SAM" id="MobiDB-lite"/>
    </source>
</evidence>
<dbReference type="InterPro" id="IPR007219">
    <property type="entry name" value="XnlR_reg_dom"/>
</dbReference>
<accession>A0AAJ0G0S5</accession>
<keyword evidence="7" id="KW-1185">Reference proteome</keyword>
<sequence>MEMPSSEHVNLKEAHAHLSTVPSDSVRKRVRRKQRNPRIATSCEPCRASKLRCDRRSPCGACERRNTLQRCRYSNSKDKSAGVSQQPPSSDDQVPNTDNSHYRGDEDYMRVSWDEHWQRPSQATMLKTHRTLVPPHHMTTSPSVEELVSYLPPADYCDYLMTQYFTYIAPMFFVLHETSFQIRYTSLNQDRQFHDNLSWLALIFSILSVAVQTLEFEDTVLKPIRRQFQGSDSTRGLATELRTLAMACLSADKFMFCFNLVTLESVILLCYGICHDSGVDAAWNLLGVATNMGAALKCSSSLQEPRDSSNIDSERRRRCWISILSLHTYQAILFRDVDVQSLVKTLPPDLVVRQEAMASMPATGTVVMNIKMRLFKLASRICSTDAIKTIIQEEDTLLESLDADLSKEREFWSAQFLDNGALRVLEPTSYAHWCMFEMYAHQLYLHLHRPFSRSQPTANRSRYRQSSKWRCIASGAALLDIQEKYLELPQLRHHCWTIYGMNASCTVHGALALASCLLGENQEAFNLTQYKVAFDAAVNRMGRFQHCCATYLKAYPVLSHIQYVIR</sequence>
<evidence type="ECO:0000256" key="3">
    <source>
        <dbReference type="ARBA" id="ARBA00023242"/>
    </source>
</evidence>
<dbReference type="InterPro" id="IPR050613">
    <property type="entry name" value="Sec_Metabolite_Reg"/>
</dbReference>
<dbReference type="PROSITE" id="PS00463">
    <property type="entry name" value="ZN2_CY6_FUNGAL_1"/>
    <property type="match status" value="1"/>
</dbReference>
<dbReference type="PANTHER" id="PTHR31001:SF40">
    <property type="entry name" value="ZN(II)2CYS6 TRANSCRIPTION FACTOR (EUROFUNG)"/>
    <property type="match status" value="1"/>
</dbReference>
<dbReference type="Gene3D" id="4.10.240.10">
    <property type="entry name" value="Zn(2)-C6 fungal-type DNA-binding domain"/>
    <property type="match status" value="1"/>
</dbReference>
<evidence type="ECO:0000259" key="5">
    <source>
        <dbReference type="PROSITE" id="PS50048"/>
    </source>
</evidence>